<evidence type="ECO:0000313" key="2">
    <source>
        <dbReference type="Proteomes" id="UP001631969"/>
    </source>
</evidence>
<dbReference type="Proteomes" id="UP001631969">
    <property type="component" value="Unassembled WGS sequence"/>
</dbReference>
<sequence>MLLTTDSESLTVYEALASEVRLGMIRLLQEGERSIKELAEALHISNPMASVHAGKLERAGLISCRSKRIQGATYKFCSLTTHHLQIHLASASAEARKLVEIAVPVGQYTDVEAHPTCGLATSERLIGEYDNPRYFLDPERMNAGILWFAKGFVEYKAPNYLFAHQVMNEVEISMEISSEAPHTRDQWPSDIGFYLNGTWIGQWTSPGDYGDRRGKLTPDWWPSNVNQYGLLKRLRINGHGTFMDGKRISDVRIQDIGWKGEAWIFRMEAKDGGRHGGGLTLFGRGFGNYDQDLLFRVYYD</sequence>
<keyword evidence="2" id="KW-1185">Reference proteome</keyword>
<protein>
    <submittedName>
        <fullName evidence="1">ArsR/SmtB family transcription factor</fullName>
    </submittedName>
</protein>
<gene>
    <name evidence="1" type="ORF">ACI1P1_24720</name>
</gene>
<organism evidence="1 2">
    <name type="scientific">Paenibacillus mesotrionivorans</name>
    <dbReference type="NCBI Taxonomy" id="3160968"/>
    <lineage>
        <taxon>Bacteria</taxon>
        <taxon>Bacillati</taxon>
        <taxon>Bacillota</taxon>
        <taxon>Bacilli</taxon>
        <taxon>Bacillales</taxon>
        <taxon>Paenibacillaceae</taxon>
        <taxon>Paenibacillus</taxon>
    </lineage>
</organism>
<name>A0ACC7P515_9BACL</name>
<evidence type="ECO:0000313" key="1">
    <source>
        <dbReference type="EMBL" id="MFM9331505.1"/>
    </source>
</evidence>
<comment type="caution">
    <text evidence="1">The sequence shown here is derived from an EMBL/GenBank/DDBJ whole genome shotgun (WGS) entry which is preliminary data.</text>
</comment>
<dbReference type="EMBL" id="JBJURJ010000019">
    <property type="protein sequence ID" value="MFM9331505.1"/>
    <property type="molecule type" value="Genomic_DNA"/>
</dbReference>
<reference evidence="1" key="1">
    <citation type="submission" date="2024-12" db="EMBL/GenBank/DDBJ databases">
        <authorList>
            <person name="Wu N."/>
        </authorList>
    </citation>
    <scope>NUCLEOTIDE SEQUENCE</scope>
    <source>
        <strain evidence="1">P15</strain>
    </source>
</reference>
<proteinExistence type="predicted"/>
<accession>A0ACC7P515</accession>